<name>A0A0B2V9H1_TOXCA</name>
<evidence type="ECO:0000313" key="5">
    <source>
        <dbReference type="EMBL" id="KHN78163.1"/>
    </source>
</evidence>
<dbReference type="SUPFAM" id="SSF57850">
    <property type="entry name" value="RING/U-box"/>
    <property type="match status" value="1"/>
</dbReference>
<sequence length="60" mass="6727">MSGGGLMIGCRVCRRERDVEDMQQFVPCLHIFCKDCVKEYSNRLKDGTSADGQSKQTQAV</sequence>
<keyword evidence="6" id="KW-1185">Reference proteome</keyword>
<dbReference type="InterPro" id="IPR013083">
    <property type="entry name" value="Znf_RING/FYVE/PHD"/>
</dbReference>
<dbReference type="Pfam" id="PF14634">
    <property type="entry name" value="zf-RING_5"/>
    <property type="match status" value="1"/>
</dbReference>
<evidence type="ECO:0000256" key="2">
    <source>
        <dbReference type="ARBA" id="ARBA00022771"/>
    </source>
</evidence>
<keyword evidence="2" id="KW-0863">Zinc-finger</keyword>
<reference evidence="5 6" key="1">
    <citation type="submission" date="2014-11" db="EMBL/GenBank/DDBJ databases">
        <title>Genetic blueprint of the zoonotic pathogen Toxocara canis.</title>
        <authorList>
            <person name="Zhu X.-Q."/>
            <person name="Korhonen P.K."/>
            <person name="Cai H."/>
            <person name="Young N.D."/>
            <person name="Nejsum P."/>
            <person name="von Samson-Himmelstjerna G."/>
            <person name="Boag P.R."/>
            <person name="Tan P."/>
            <person name="Li Q."/>
            <person name="Min J."/>
            <person name="Yang Y."/>
            <person name="Wang X."/>
            <person name="Fang X."/>
            <person name="Hall R.S."/>
            <person name="Hofmann A."/>
            <person name="Sternberg P.W."/>
            <person name="Jex A.R."/>
            <person name="Gasser R.B."/>
        </authorList>
    </citation>
    <scope>NUCLEOTIDE SEQUENCE [LARGE SCALE GENOMIC DNA]</scope>
    <source>
        <strain evidence="5">PN_DK_2014</strain>
    </source>
</reference>
<dbReference type="Gene3D" id="3.30.40.10">
    <property type="entry name" value="Zinc/RING finger domain, C3HC4 (zinc finger)"/>
    <property type="match status" value="1"/>
</dbReference>
<dbReference type="InterPro" id="IPR001841">
    <property type="entry name" value="Znf_RING"/>
</dbReference>
<keyword evidence="3" id="KW-0862">Zinc</keyword>
<dbReference type="InterPro" id="IPR017907">
    <property type="entry name" value="Znf_RING_CS"/>
</dbReference>
<proteinExistence type="predicted"/>
<dbReference type="OrthoDB" id="1711136at2759"/>
<protein>
    <recommendedName>
        <fullName evidence="4">RING-type domain-containing protein</fullName>
    </recommendedName>
</protein>
<organism evidence="5 6">
    <name type="scientific">Toxocara canis</name>
    <name type="common">Canine roundworm</name>
    <dbReference type="NCBI Taxonomy" id="6265"/>
    <lineage>
        <taxon>Eukaryota</taxon>
        <taxon>Metazoa</taxon>
        <taxon>Ecdysozoa</taxon>
        <taxon>Nematoda</taxon>
        <taxon>Chromadorea</taxon>
        <taxon>Rhabditida</taxon>
        <taxon>Spirurina</taxon>
        <taxon>Ascaridomorpha</taxon>
        <taxon>Ascaridoidea</taxon>
        <taxon>Toxocaridae</taxon>
        <taxon>Toxocara</taxon>
    </lineage>
</organism>
<accession>A0A0B2V9H1</accession>
<evidence type="ECO:0000259" key="4">
    <source>
        <dbReference type="Pfam" id="PF14634"/>
    </source>
</evidence>
<gene>
    <name evidence="5" type="ORF">Tcan_17095</name>
</gene>
<dbReference type="EMBL" id="JPKZ01002149">
    <property type="protein sequence ID" value="KHN78163.1"/>
    <property type="molecule type" value="Genomic_DNA"/>
</dbReference>
<feature type="domain" description="RING-type" evidence="4">
    <location>
        <begin position="10"/>
        <end position="41"/>
    </location>
</feature>
<evidence type="ECO:0000256" key="3">
    <source>
        <dbReference type="ARBA" id="ARBA00022833"/>
    </source>
</evidence>
<dbReference type="PROSITE" id="PS00518">
    <property type="entry name" value="ZF_RING_1"/>
    <property type="match status" value="1"/>
</dbReference>
<dbReference type="AlphaFoldDB" id="A0A0B2V9H1"/>
<evidence type="ECO:0000256" key="1">
    <source>
        <dbReference type="ARBA" id="ARBA00022723"/>
    </source>
</evidence>
<keyword evidence="1" id="KW-0479">Metal-binding</keyword>
<dbReference type="Proteomes" id="UP000031036">
    <property type="component" value="Unassembled WGS sequence"/>
</dbReference>
<evidence type="ECO:0000313" key="6">
    <source>
        <dbReference type="Proteomes" id="UP000031036"/>
    </source>
</evidence>
<dbReference type="GO" id="GO:0008270">
    <property type="term" value="F:zinc ion binding"/>
    <property type="evidence" value="ECO:0007669"/>
    <property type="project" value="UniProtKB-KW"/>
</dbReference>
<comment type="caution">
    <text evidence="5">The sequence shown here is derived from an EMBL/GenBank/DDBJ whole genome shotgun (WGS) entry which is preliminary data.</text>
</comment>